<accession>A0A5N6UAI8</accession>
<feature type="region of interest" description="Disordered" evidence="1">
    <location>
        <begin position="1"/>
        <end position="103"/>
    </location>
</feature>
<dbReference type="OrthoDB" id="10608076at2759"/>
<dbReference type="EMBL" id="ML738823">
    <property type="protein sequence ID" value="KAE8155610.1"/>
    <property type="molecule type" value="Genomic_DNA"/>
</dbReference>
<feature type="compositionally biased region" description="Polar residues" evidence="1">
    <location>
        <begin position="86"/>
        <end position="98"/>
    </location>
</feature>
<evidence type="ECO:0000313" key="2">
    <source>
        <dbReference type="EMBL" id="KAE8155610.1"/>
    </source>
</evidence>
<organism evidence="2 3">
    <name type="scientific">Aspergillus tamarii</name>
    <dbReference type="NCBI Taxonomy" id="41984"/>
    <lineage>
        <taxon>Eukaryota</taxon>
        <taxon>Fungi</taxon>
        <taxon>Dikarya</taxon>
        <taxon>Ascomycota</taxon>
        <taxon>Pezizomycotina</taxon>
        <taxon>Eurotiomycetes</taxon>
        <taxon>Eurotiomycetidae</taxon>
        <taxon>Eurotiales</taxon>
        <taxon>Aspergillaceae</taxon>
        <taxon>Aspergillus</taxon>
        <taxon>Aspergillus subgen. Circumdati</taxon>
    </lineage>
</organism>
<dbReference type="Proteomes" id="UP000326950">
    <property type="component" value="Unassembled WGS sequence"/>
</dbReference>
<gene>
    <name evidence="2" type="ORF">BDV40DRAFT_306838</name>
</gene>
<evidence type="ECO:0000313" key="3">
    <source>
        <dbReference type="Proteomes" id="UP000326950"/>
    </source>
</evidence>
<name>A0A5N6UAI8_ASPTM</name>
<feature type="compositionally biased region" description="Polar residues" evidence="1">
    <location>
        <begin position="1"/>
        <end position="11"/>
    </location>
</feature>
<protein>
    <submittedName>
        <fullName evidence="2">Uncharacterized protein</fullName>
    </submittedName>
</protein>
<sequence length="163" mass="18025">MASKPNQTHSEISPPYARLTALQQRLEQTLRPASQASPSKPPRRAVRFPEHPQPDSGNTIDKSDLDEADPSGDEDDAEWDIESSAEHQSGTGDAQPENTRPDGVMMIIMSLLKDLEERVHTLETSFDEQIAHSENQAQEANCVTAVTVPQTQRKTGRTRRPAS</sequence>
<keyword evidence="3" id="KW-1185">Reference proteome</keyword>
<evidence type="ECO:0000256" key="1">
    <source>
        <dbReference type="SAM" id="MobiDB-lite"/>
    </source>
</evidence>
<reference evidence="2 3" key="1">
    <citation type="submission" date="2019-04" db="EMBL/GenBank/DDBJ databases">
        <title>Friends and foes A comparative genomics study of 23 Aspergillus species from section Flavi.</title>
        <authorList>
            <consortium name="DOE Joint Genome Institute"/>
            <person name="Kjaerbolling I."/>
            <person name="Vesth T."/>
            <person name="Frisvad J.C."/>
            <person name="Nybo J.L."/>
            <person name="Theobald S."/>
            <person name="Kildgaard S."/>
            <person name="Isbrandt T."/>
            <person name="Kuo A."/>
            <person name="Sato A."/>
            <person name="Lyhne E.K."/>
            <person name="Kogle M.E."/>
            <person name="Wiebenga A."/>
            <person name="Kun R.S."/>
            <person name="Lubbers R.J."/>
            <person name="Makela M.R."/>
            <person name="Barry K."/>
            <person name="Chovatia M."/>
            <person name="Clum A."/>
            <person name="Daum C."/>
            <person name="Haridas S."/>
            <person name="He G."/>
            <person name="LaButti K."/>
            <person name="Lipzen A."/>
            <person name="Mondo S."/>
            <person name="Riley R."/>
            <person name="Salamov A."/>
            <person name="Simmons B.A."/>
            <person name="Magnuson J.K."/>
            <person name="Henrissat B."/>
            <person name="Mortensen U.H."/>
            <person name="Larsen T.O."/>
            <person name="Devries R.P."/>
            <person name="Grigoriev I.V."/>
            <person name="Machida M."/>
            <person name="Baker S.E."/>
            <person name="Andersen M.R."/>
        </authorList>
    </citation>
    <scope>NUCLEOTIDE SEQUENCE [LARGE SCALE GENOMIC DNA]</scope>
    <source>
        <strain evidence="2 3">CBS 117626</strain>
    </source>
</reference>
<dbReference type="AlphaFoldDB" id="A0A5N6UAI8"/>
<proteinExistence type="predicted"/>
<feature type="compositionally biased region" description="Polar residues" evidence="1">
    <location>
        <begin position="21"/>
        <end position="38"/>
    </location>
</feature>
<feature type="compositionally biased region" description="Acidic residues" evidence="1">
    <location>
        <begin position="64"/>
        <end position="83"/>
    </location>
</feature>